<dbReference type="Pfam" id="PF12706">
    <property type="entry name" value="Lactamase_B_2"/>
    <property type="match status" value="1"/>
</dbReference>
<dbReference type="RefSeq" id="WP_272738012.1">
    <property type="nucleotide sequence ID" value="NZ_CP116942.1"/>
</dbReference>
<keyword evidence="3" id="KW-1185">Reference proteome</keyword>
<dbReference type="InterPro" id="IPR036866">
    <property type="entry name" value="RibonucZ/Hydroxyglut_hydro"/>
</dbReference>
<evidence type="ECO:0000313" key="3">
    <source>
        <dbReference type="Proteomes" id="UP001216390"/>
    </source>
</evidence>
<feature type="domain" description="Metallo-beta-lactamase" evidence="1">
    <location>
        <begin position="64"/>
        <end position="241"/>
    </location>
</feature>
<dbReference type="AlphaFoldDB" id="A0AAE9Y7N3"/>
<dbReference type="InterPro" id="IPR001279">
    <property type="entry name" value="Metallo-B-lactamas"/>
</dbReference>
<dbReference type="CDD" id="cd07715">
    <property type="entry name" value="TaR3-like_MBL-fold"/>
    <property type="match status" value="1"/>
</dbReference>
<evidence type="ECO:0000259" key="1">
    <source>
        <dbReference type="Pfam" id="PF12706"/>
    </source>
</evidence>
<dbReference type="Proteomes" id="UP001216390">
    <property type="component" value="Chromosome"/>
</dbReference>
<reference evidence="2" key="1">
    <citation type="submission" date="2023-01" db="EMBL/GenBank/DDBJ databases">
        <title>The diversity of Class Acidimicrobiia in South China Sea sediment environments and the proposal of Iamia marina sp. nov., a novel species of the genus Iamia.</title>
        <authorList>
            <person name="He Y."/>
            <person name="Tian X."/>
        </authorList>
    </citation>
    <scope>NUCLEOTIDE SEQUENCE</scope>
    <source>
        <strain evidence="2">DSM 19957</strain>
    </source>
</reference>
<dbReference type="SUPFAM" id="SSF56281">
    <property type="entry name" value="Metallo-hydrolase/oxidoreductase"/>
    <property type="match status" value="1"/>
</dbReference>
<accession>A0AAE9Y7N3</accession>
<dbReference type="PANTHER" id="PTHR42663">
    <property type="entry name" value="HYDROLASE C777.06C-RELATED-RELATED"/>
    <property type="match status" value="1"/>
</dbReference>
<dbReference type="EMBL" id="CP116942">
    <property type="protein sequence ID" value="WCO68495.1"/>
    <property type="molecule type" value="Genomic_DNA"/>
</dbReference>
<evidence type="ECO:0000313" key="2">
    <source>
        <dbReference type="EMBL" id="WCO68495.1"/>
    </source>
</evidence>
<gene>
    <name evidence="2" type="ORF">PO878_07105</name>
</gene>
<sequence length="308" mass="32919">MVNITFWGVRGSTPCPCADNQRYGGNTACVTVERPGHDPIILDLGTGLRFFGKTQPCDGTLSATAFVTHIHWDHVQGLPFFTPVLAPGARLTVHAPRPQPDLSLADAFGEFMRPPYFPVRAEQLHGHIDFVDLADGDATEVDGAVVHSRSVPHVGETHGYRVEVDGMVIAYISDHQQPTDGTDRVADGALALCEGADLVIHDAQFVPEEFARKSSWGHCTVDYAVHVAASAGAKRLALFHHDPERNDAAVDALVRHARHLGEERGLDEVIAAAEGTTLSLSPPHRGSCADLTATAAEPVGAGRVSNPT</sequence>
<dbReference type="PANTHER" id="PTHR42663:SF4">
    <property type="entry name" value="SLL1036 PROTEIN"/>
    <property type="match status" value="1"/>
</dbReference>
<proteinExistence type="predicted"/>
<name>A0AAE9Y7N3_9ACTN</name>
<dbReference type="KEGG" id="ima:PO878_07105"/>
<dbReference type="Gene3D" id="3.60.15.10">
    <property type="entry name" value="Ribonuclease Z/Hydroxyacylglutathione hydrolase-like"/>
    <property type="match status" value="1"/>
</dbReference>
<protein>
    <submittedName>
        <fullName evidence="2">MBL fold metallo-hydrolase</fullName>
    </submittedName>
</protein>
<organism evidence="2 3">
    <name type="scientific">Iamia majanohamensis</name>
    <dbReference type="NCBI Taxonomy" id="467976"/>
    <lineage>
        <taxon>Bacteria</taxon>
        <taxon>Bacillati</taxon>
        <taxon>Actinomycetota</taxon>
        <taxon>Acidimicrobiia</taxon>
        <taxon>Acidimicrobiales</taxon>
        <taxon>Iamiaceae</taxon>
        <taxon>Iamia</taxon>
    </lineage>
</organism>